<organism evidence="10 11">
    <name type="scientific">Turneriella parva (strain ATCC BAA-1111 / DSM 21527 / NCTC 11395 / H)</name>
    <name type="common">Leptospira parva</name>
    <dbReference type="NCBI Taxonomy" id="869212"/>
    <lineage>
        <taxon>Bacteria</taxon>
        <taxon>Pseudomonadati</taxon>
        <taxon>Spirochaetota</taxon>
        <taxon>Spirochaetia</taxon>
        <taxon>Leptospirales</taxon>
        <taxon>Leptospiraceae</taxon>
        <taxon>Turneriella</taxon>
    </lineage>
</organism>
<dbReference type="InterPro" id="IPR004789">
    <property type="entry name" value="Acetalactate_synth_ssu"/>
</dbReference>
<evidence type="ECO:0000259" key="9">
    <source>
        <dbReference type="PROSITE" id="PS51671"/>
    </source>
</evidence>
<evidence type="ECO:0000256" key="1">
    <source>
        <dbReference type="ARBA" id="ARBA00004974"/>
    </source>
</evidence>
<dbReference type="Pfam" id="PF22629">
    <property type="entry name" value="ACT_AHAS_ss"/>
    <property type="match status" value="1"/>
</dbReference>
<dbReference type="PANTHER" id="PTHR30239:SF0">
    <property type="entry name" value="ACETOLACTATE SYNTHASE SMALL SUBUNIT 1, CHLOROPLASTIC"/>
    <property type="match status" value="1"/>
</dbReference>
<dbReference type="UniPathway" id="UPA00049">
    <property type="reaction ID" value="UER00059"/>
</dbReference>
<dbReference type="SUPFAM" id="SSF55021">
    <property type="entry name" value="ACT-like"/>
    <property type="match status" value="2"/>
</dbReference>
<evidence type="ECO:0000256" key="5">
    <source>
        <dbReference type="ARBA" id="ARBA00022605"/>
    </source>
</evidence>
<dbReference type="HOGENOM" id="CLU_055003_1_3_12"/>
<dbReference type="InterPro" id="IPR039557">
    <property type="entry name" value="AHAS_ACT"/>
</dbReference>
<comment type="pathway">
    <text evidence="2 8">Amino-acid biosynthesis; L-valine biosynthesis; L-valine from pyruvate: step 1/4.</text>
</comment>
<dbReference type="PROSITE" id="PS51671">
    <property type="entry name" value="ACT"/>
    <property type="match status" value="1"/>
</dbReference>
<name>I4B1A7_TURPD</name>
<dbReference type="InterPro" id="IPR045865">
    <property type="entry name" value="ACT-like_dom_sf"/>
</dbReference>
<comment type="pathway">
    <text evidence="1 8">Amino-acid biosynthesis; L-isoleucine biosynthesis; L-isoleucine from 2-oxobutanoate: step 1/4.</text>
</comment>
<accession>I4B1A7</accession>
<dbReference type="OrthoDB" id="9787365at2"/>
<dbReference type="GO" id="GO:1990610">
    <property type="term" value="F:acetolactate synthase regulator activity"/>
    <property type="evidence" value="ECO:0007669"/>
    <property type="project" value="UniProtKB-UniRule"/>
</dbReference>
<dbReference type="NCBIfam" id="TIGR00119">
    <property type="entry name" value="acolac_sm"/>
    <property type="match status" value="1"/>
</dbReference>
<dbReference type="GO" id="GO:0005829">
    <property type="term" value="C:cytosol"/>
    <property type="evidence" value="ECO:0007669"/>
    <property type="project" value="TreeGrafter"/>
</dbReference>
<dbReference type="GO" id="GO:0003984">
    <property type="term" value="F:acetolactate synthase activity"/>
    <property type="evidence" value="ECO:0007669"/>
    <property type="project" value="UniProtKB-UniRule"/>
</dbReference>
<proteinExistence type="inferred from homology"/>
<dbReference type="InterPro" id="IPR054480">
    <property type="entry name" value="AHAS_small-like_ACT"/>
</dbReference>
<gene>
    <name evidence="10" type="ordered locus">Turpa_0408</name>
</gene>
<dbReference type="InterPro" id="IPR027271">
    <property type="entry name" value="Acetolactate_synth/TF_NikR_C"/>
</dbReference>
<dbReference type="UniPathway" id="UPA00047">
    <property type="reaction ID" value="UER00055"/>
</dbReference>
<keyword evidence="8 10" id="KW-0808">Transferase</keyword>
<sequence length="157" mass="17590">MKHVLSVRVNNSAGVLSHVTGLFTRRSYNIDSLCVGETNDPRYSVITLVIDEDEAMVQQITKQLLKLIDVIEIQNLTGEGSVKRELLLASIEIKKTERAEMLMLSRLFETTVIEMSESVIVLQMVAEPRRVTHFLDAIKGFKIIHMARTGVVALALP</sequence>
<dbReference type="GO" id="GO:0009097">
    <property type="term" value="P:isoleucine biosynthetic process"/>
    <property type="evidence" value="ECO:0007669"/>
    <property type="project" value="UniProtKB-UniRule"/>
</dbReference>
<reference evidence="10 11" key="1">
    <citation type="submission" date="2012-06" db="EMBL/GenBank/DDBJ databases">
        <title>The complete chromosome of genome of Turneriella parva DSM 21527.</title>
        <authorList>
            <consortium name="US DOE Joint Genome Institute (JGI-PGF)"/>
            <person name="Lucas S."/>
            <person name="Han J."/>
            <person name="Lapidus A."/>
            <person name="Bruce D."/>
            <person name="Goodwin L."/>
            <person name="Pitluck S."/>
            <person name="Peters L."/>
            <person name="Kyrpides N."/>
            <person name="Mavromatis K."/>
            <person name="Ivanova N."/>
            <person name="Mikhailova N."/>
            <person name="Chertkov O."/>
            <person name="Detter J.C."/>
            <person name="Tapia R."/>
            <person name="Han C."/>
            <person name="Land M."/>
            <person name="Hauser L."/>
            <person name="Markowitz V."/>
            <person name="Cheng J.-F."/>
            <person name="Hugenholtz P."/>
            <person name="Woyke T."/>
            <person name="Wu D."/>
            <person name="Gronow S."/>
            <person name="Wellnitz S."/>
            <person name="Brambilla E."/>
            <person name="Klenk H.-P."/>
            <person name="Eisen J.A."/>
        </authorList>
    </citation>
    <scope>NUCLEOTIDE SEQUENCE [LARGE SCALE GENOMIC DNA]</scope>
    <source>
        <strain evidence="11">ATCC BAA-1111 / DSM 21527 / NCTC 11395 / H</strain>
    </source>
</reference>
<dbReference type="FunFam" id="3.30.70.260:FF:000001">
    <property type="entry name" value="Acetolactate synthase, small subunit"/>
    <property type="match status" value="1"/>
</dbReference>
<dbReference type="EC" id="2.2.1.6" evidence="8"/>
<evidence type="ECO:0000256" key="2">
    <source>
        <dbReference type="ARBA" id="ARBA00005025"/>
    </source>
</evidence>
<dbReference type="InterPro" id="IPR002912">
    <property type="entry name" value="ACT_dom"/>
</dbReference>
<dbReference type="KEGG" id="tpx:Turpa_0408"/>
<comment type="similarity">
    <text evidence="3 8">Belongs to the acetolactate synthase small subunit family.</text>
</comment>
<dbReference type="STRING" id="869212.Turpa_0408"/>
<keyword evidence="5 8" id="KW-0028">Amino-acid biosynthesis</keyword>
<dbReference type="Gene3D" id="3.30.70.260">
    <property type="match status" value="1"/>
</dbReference>
<dbReference type="EMBL" id="CP002959">
    <property type="protein sequence ID" value="AFM11064.1"/>
    <property type="molecule type" value="Genomic_DNA"/>
</dbReference>
<evidence type="ECO:0000256" key="7">
    <source>
        <dbReference type="ARBA" id="ARBA00048670"/>
    </source>
</evidence>
<feature type="domain" description="ACT" evidence="9">
    <location>
        <begin position="4"/>
        <end position="78"/>
    </location>
</feature>
<evidence type="ECO:0000256" key="8">
    <source>
        <dbReference type="RuleBase" id="RU368092"/>
    </source>
</evidence>
<evidence type="ECO:0000256" key="3">
    <source>
        <dbReference type="ARBA" id="ARBA00006341"/>
    </source>
</evidence>
<dbReference type="PANTHER" id="PTHR30239">
    <property type="entry name" value="ACETOLACTATE SYNTHASE SMALL SUBUNIT"/>
    <property type="match status" value="1"/>
</dbReference>
<protein>
    <recommendedName>
        <fullName evidence="8">Acetolactate synthase small subunit</fullName>
        <shortName evidence="8">AHAS</shortName>
        <shortName evidence="8">ALS</shortName>
        <ecNumber evidence="8">2.2.1.6</ecNumber>
    </recommendedName>
    <alternativeName>
        <fullName evidence="8">Acetohydroxy-acid synthase small subunit</fullName>
    </alternativeName>
</protein>
<evidence type="ECO:0000256" key="6">
    <source>
        <dbReference type="ARBA" id="ARBA00023304"/>
    </source>
</evidence>
<dbReference type="Proteomes" id="UP000006048">
    <property type="component" value="Chromosome"/>
</dbReference>
<dbReference type="Pfam" id="PF10369">
    <property type="entry name" value="ALS_ss_C"/>
    <property type="match status" value="1"/>
</dbReference>
<dbReference type="CDD" id="cd04878">
    <property type="entry name" value="ACT_AHAS"/>
    <property type="match status" value="1"/>
</dbReference>
<dbReference type="AlphaFoldDB" id="I4B1A7"/>
<keyword evidence="6 8" id="KW-0100">Branched-chain amino acid biosynthesis</keyword>
<dbReference type="PATRIC" id="fig|869212.3.peg.381"/>
<comment type="subunit">
    <text evidence="4 8">Dimer of large and small chains.</text>
</comment>
<dbReference type="RefSeq" id="WP_014801584.1">
    <property type="nucleotide sequence ID" value="NC_018020.1"/>
</dbReference>
<evidence type="ECO:0000256" key="4">
    <source>
        <dbReference type="ARBA" id="ARBA00011744"/>
    </source>
</evidence>
<comment type="function">
    <text evidence="8">Catalyzes the conversion of 2 pyruvate molecules into acetolactate in the first common step of the biosynthetic pathway of the branched-amino acids such as leucine, isoleucine, and valine.</text>
</comment>
<dbReference type="NCBIfam" id="NF008864">
    <property type="entry name" value="PRK11895.1"/>
    <property type="match status" value="1"/>
</dbReference>
<dbReference type="InterPro" id="IPR019455">
    <property type="entry name" value="Acetolactate_synth_ssu_C"/>
</dbReference>
<dbReference type="Gene3D" id="3.30.70.1150">
    <property type="entry name" value="ACT-like. Chain A, domain 2"/>
    <property type="match status" value="1"/>
</dbReference>
<keyword evidence="11" id="KW-1185">Reference proteome</keyword>
<evidence type="ECO:0000313" key="11">
    <source>
        <dbReference type="Proteomes" id="UP000006048"/>
    </source>
</evidence>
<comment type="catalytic activity">
    <reaction evidence="7 8">
        <text>2 pyruvate + H(+) = (2S)-2-acetolactate + CO2</text>
        <dbReference type="Rhea" id="RHEA:25249"/>
        <dbReference type="ChEBI" id="CHEBI:15361"/>
        <dbReference type="ChEBI" id="CHEBI:15378"/>
        <dbReference type="ChEBI" id="CHEBI:16526"/>
        <dbReference type="ChEBI" id="CHEBI:58476"/>
        <dbReference type="EC" id="2.2.1.6"/>
    </reaction>
</comment>
<evidence type="ECO:0000313" key="10">
    <source>
        <dbReference type="EMBL" id="AFM11064.1"/>
    </source>
</evidence>
<dbReference type="GO" id="GO:0009099">
    <property type="term" value="P:L-valine biosynthetic process"/>
    <property type="evidence" value="ECO:0007669"/>
    <property type="project" value="UniProtKB-UniRule"/>
</dbReference>